<dbReference type="PANTHER" id="PTHR46060:SF1">
    <property type="entry name" value="MARINER MOS1 TRANSPOSASE-LIKE PROTEIN"/>
    <property type="match status" value="1"/>
</dbReference>
<dbReference type="Gene3D" id="3.30.420.10">
    <property type="entry name" value="Ribonuclease H-like superfamily/Ribonuclease H"/>
    <property type="match status" value="1"/>
</dbReference>
<sequence>MNSFNQVETVTAERYSRQLVDLHDAVEQKRLFTGQGSRKPHAALSIQQTNSNLDWEVLSQATYSPDLAPSDYHLFRSMQNCLGGQRFRDVTKVQNGSTISLPPS</sequence>
<evidence type="ECO:0000313" key="1">
    <source>
        <dbReference type="Proteomes" id="UP000095283"/>
    </source>
</evidence>
<dbReference type="InterPro" id="IPR052709">
    <property type="entry name" value="Transposase-MT_Hybrid"/>
</dbReference>
<dbReference type="PANTHER" id="PTHR46060">
    <property type="entry name" value="MARINER MOS1 TRANSPOSASE-LIKE PROTEIN"/>
    <property type="match status" value="1"/>
</dbReference>
<proteinExistence type="predicted"/>
<name>A0A1I7WYE0_HETBA</name>
<dbReference type="WBParaSite" id="Hba_10201">
    <property type="protein sequence ID" value="Hba_10201"/>
    <property type="gene ID" value="Hba_10201"/>
</dbReference>
<dbReference type="InterPro" id="IPR036397">
    <property type="entry name" value="RNaseH_sf"/>
</dbReference>
<organism evidence="1 2">
    <name type="scientific">Heterorhabditis bacteriophora</name>
    <name type="common">Entomopathogenic nematode worm</name>
    <dbReference type="NCBI Taxonomy" id="37862"/>
    <lineage>
        <taxon>Eukaryota</taxon>
        <taxon>Metazoa</taxon>
        <taxon>Ecdysozoa</taxon>
        <taxon>Nematoda</taxon>
        <taxon>Chromadorea</taxon>
        <taxon>Rhabditida</taxon>
        <taxon>Rhabditina</taxon>
        <taxon>Rhabditomorpha</taxon>
        <taxon>Strongyloidea</taxon>
        <taxon>Heterorhabditidae</taxon>
        <taxon>Heterorhabditis</taxon>
    </lineage>
</organism>
<accession>A0A1I7WYE0</accession>
<dbReference type="GO" id="GO:0003676">
    <property type="term" value="F:nucleic acid binding"/>
    <property type="evidence" value="ECO:0007669"/>
    <property type="project" value="InterPro"/>
</dbReference>
<keyword evidence="1" id="KW-1185">Reference proteome</keyword>
<protein>
    <submittedName>
        <fullName evidence="2">Transposase</fullName>
    </submittedName>
</protein>
<evidence type="ECO:0000313" key="2">
    <source>
        <dbReference type="WBParaSite" id="Hba_10201"/>
    </source>
</evidence>
<dbReference type="AlphaFoldDB" id="A0A1I7WYE0"/>
<dbReference type="Proteomes" id="UP000095283">
    <property type="component" value="Unplaced"/>
</dbReference>
<reference evidence="2" key="1">
    <citation type="submission" date="2016-11" db="UniProtKB">
        <authorList>
            <consortium name="WormBaseParasite"/>
        </authorList>
    </citation>
    <scope>IDENTIFICATION</scope>
</reference>